<evidence type="ECO:0000256" key="1">
    <source>
        <dbReference type="SAM" id="MobiDB-lite"/>
    </source>
</evidence>
<dbReference type="AlphaFoldDB" id="X0SXN2"/>
<reference evidence="2" key="1">
    <citation type="journal article" date="2014" name="Front. Microbiol.">
        <title>High frequency of phylogenetically diverse reductive dehalogenase-homologous genes in deep subseafloor sedimentary metagenomes.</title>
        <authorList>
            <person name="Kawai M."/>
            <person name="Futagami T."/>
            <person name="Toyoda A."/>
            <person name="Takaki Y."/>
            <person name="Nishi S."/>
            <person name="Hori S."/>
            <person name="Arai W."/>
            <person name="Tsubouchi T."/>
            <person name="Morono Y."/>
            <person name="Uchiyama I."/>
            <person name="Ito T."/>
            <person name="Fujiyama A."/>
            <person name="Inagaki F."/>
            <person name="Takami H."/>
        </authorList>
    </citation>
    <scope>NUCLEOTIDE SEQUENCE</scope>
    <source>
        <strain evidence="2">Expedition CK06-06</strain>
    </source>
</reference>
<name>X0SXN2_9ZZZZ</name>
<feature type="non-terminal residue" evidence="2">
    <location>
        <position position="1"/>
    </location>
</feature>
<dbReference type="Gene3D" id="3.90.550.10">
    <property type="entry name" value="Spore Coat Polysaccharide Biosynthesis Protein SpsA, Chain A"/>
    <property type="match status" value="1"/>
</dbReference>
<evidence type="ECO:0008006" key="3">
    <source>
        <dbReference type="Google" id="ProtNLM"/>
    </source>
</evidence>
<organism evidence="2">
    <name type="scientific">marine sediment metagenome</name>
    <dbReference type="NCBI Taxonomy" id="412755"/>
    <lineage>
        <taxon>unclassified sequences</taxon>
        <taxon>metagenomes</taxon>
        <taxon>ecological metagenomes</taxon>
    </lineage>
</organism>
<protein>
    <recommendedName>
        <fullName evidence="3">Glycosyltransferase</fullName>
    </recommendedName>
</protein>
<dbReference type="PANTHER" id="PTHR36529">
    <property type="entry name" value="SLL1095 PROTEIN"/>
    <property type="match status" value="1"/>
</dbReference>
<sequence>IIRAFKLLAGSDAVFGPALDGGYWLVGLKRSPRRLAPFAGVAWSTENTLAATLANLRGRAIAFAPTLSDVDTKEDYRREGTSGERLVPRTARRSGP</sequence>
<dbReference type="EMBL" id="BARS01007211">
    <property type="protein sequence ID" value="GAF79896.1"/>
    <property type="molecule type" value="Genomic_DNA"/>
</dbReference>
<dbReference type="Pfam" id="PF09837">
    <property type="entry name" value="DUF2064"/>
    <property type="match status" value="1"/>
</dbReference>
<accession>X0SXN2</accession>
<comment type="caution">
    <text evidence="2">The sequence shown here is derived from an EMBL/GenBank/DDBJ whole genome shotgun (WGS) entry which is preliminary data.</text>
</comment>
<feature type="region of interest" description="Disordered" evidence="1">
    <location>
        <begin position="73"/>
        <end position="96"/>
    </location>
</feature>
<dbReference type="PANTHER" id="PTHR36529:SF1">
    <property type="entry name" value="GLYCOSYLTRANSFERASE"/>
    <property type="match status" value="1"/>
</dbReference>
<gene>
    <name evidence="2" type="ORF">S01H1_13926</name>
</gene>
<dbReference type="SUPFAM" id="SSF53448">
    <property type="entry name" value="Nucleotide-diphospho-sugar transferases"/>
    <property type="match status" value="1"/>
</dbReference>
<dbReference type="InterPro" id="IPR018641">
    <property type="entry name" value="Trfase_1_rSAM/seldom-assoc"/>
</dbReference>
<dbReference type="InterPro" id="IPR029044">
    <property type="entry name" value="Nucleotide-diphossugar_trans"/>
</dbReference>
<evidence type="ECO:0000313" key="2">
    <source>
        <dbReference type="EMBL" id="GAF79896.1"/>
    </source>
</evidence>
<feature type="compositionally biased region" description="Basic and acidic residues" evidence="1">
    <location>
        <begin position="73"/>
        <end position="82"/>
    </location>
</feature>
<proteinExistence type="predicted"/>